<sequence length="257" mass="28554">DTGAFPPWQHLLSGKELTQDGASMGDTIATIAARSKLERVAAYRQLQGTPRQLCLLSGRTLDELDLPGAANVRPTDQTESRMVVPDVASGTGTAYVVGRMSGERLAILPADCAKATLLTLMLDQGSIGATGAALSIFHQGKMIHARFDKIHRVIRDLKNAEKQCMDSLFMVCKMWSAYLYGMDNRKYLHHIAKYGNMPCDSIAETQAIFDNVLQMESFKNKMSQPKQANWFAWNKAAHEQIPEFWATKMVLESQLDD</sequence>
<proteinExistence type="predicted"/>
<evidence type="ECO:0000313" key="2">
    <source>
        <dbReference type="Proteomes" id="UP001189429"/>
    </source>
</evidence>
<dbReference type="Proteomes" id="UP001189429">
    <property type="component" value="Unassembled WGS sequence"/>
</dbReference>
<accession>A0ABN9SHT5</accession>
<protein>
    <submittedName>
        <fullName evidence="1">Uncharacterized protein</fullName>
    </submittedName>
</protein>
<comment type="caution">
    <text evidence="1">The sequence shown here is derived from an EMBL/GenBank/DDBJ whole genome shotgun (WGS) entry which is preliminary data.</text>
</comment>
<feature type="non-terminal residue" evidence="1">
    <location>
        <position position="257"/>
    </location>
</feature>
<reference evidence="1" key="1">
    <citation type="submission" date="2023-10" db="EMBL/GenBank/DDBJ databases">
        <authorList>
            <person name="Chen Y."/>
            <person name="Shah S."/>
            <person name="Dougan E. K."/>
            <person name="Thang M."/>
            <person name="Chan C."/>
        </authorList>
    </citation>
    <scope>NUCLEOTIDE SEQUENCE [LARGE SCALE GENOMIC DNA]</scope>
</reference>
<name>A0ABN9SHT5_9DINO</name>
<gene>
    <name evidence="1" type="ORF">PCOR1329_LOCUS29609</name>
</gene>
<organism evidence="1 2">
    <name type="scientific">Prorocentrum cordatum</name>
    <dbReference type="NCBI Taxonomy" id="2364126"/>
    <lineage>
        <taxon>Eukaryota</taxon>
        <taxon>Sar</taxon>
        <taxon>Alveolata</taxon>
        <taxon>Dinophyceae</taxon>
        <taxon>Prorocentrales</taxon>
        <taxon>Prorocentraceae</taxon>
        <taxon>Prorocentrum</taxon>
    </lineage>
</organism>
<feature type="non-terminal residue" evidence="1">
    <location>
        <position position="1"/>
    </location>
</feature>
<evidence type="ECO:0000313" key="1">
    <source>
        <dbReference type="EMBL" id="CAK0831248.1"/>
    </source>
</evidence>
<dbReference type="EMBL" id="CAUYUJ010011159">
    <property type="protein sequence ID" value="CAK0831248.1"/>
    <property type="molecule type" value="Genomic_DNA"/>
</dbReference>
<keyword evidence="2" id="KW-1185">Reference proteome</keyword>